<keyword evidence="6" id="KW-1185">Reference proteome</keyword>
<evidence type="ECO:0000313" key="6">
    <source>
        <dbReference type="Proteomes" id="UP000191933"/>
    </source>
</evidence>
<dbReference type="InterPro" id="IPR001845">
    <property type="entry name" value="HTH_ArsR_DNA-bd_dom"/>
</dbReference>
<dbReference type="PANTHER" id="PTHR33154:SF28">
    <property type="entry name" value="HTH-TYPE TRANSCRIPTIONAL REGULATOR YGAV-RELATED"/>
    <property type="match status" value="1"/>
</dbReference>
<evidence type="ECO:0000259" key="4">
    <source>
        <dbReference type="PROSITE" id="PS50987"/>
    </source>
</evidence>
<dbReference type="InterPro" id="IPR036390">
    <property type="entry name" value="WH_DNA-bd_sf"/>
</dbReference>
<sequence length="117" mass="13375">MVVVENNLKLQVEASARLLSIMSNSSRIHVLRLLTQREWDVNSLAQHVNLSQSALSQHLKKMRDAKLVEWRQQAQTRYYHCQSNAVLKILDAIADLPYVHHHGVSGADVSHRNTFPL</sequence>
<accession>A0A9W5B741</accession>
<dbReference type="InterPro" id="IPR011991">
    <property type="entry name" value="ArsR-like_HTH"/>
</dbReference>
<keyword evidence="3" id="KW-0804">Transcription</keyword>
<comment type="caution">
    <text evidence="5">The sequence shown here is derived from an EMBL/GenBank/DDBJ whole genome shotgun (WGS) entry which is preliminary data.</text>
</comment>
<dbReference type="PANTHER" id="PTHR33154">
    <property type="entry name" value="TRANSCRIPTIONAL REGULATOR, ARSR FAMILY"/>
    <property type="match status" value="1"/>
</dbReference>
<dbReference type="Pfam" id="PF01022">
    <property type="entry name" value="HTH_5"/>
    <property type="match status" value="1"/>
</dbReference>
<feature type="domain" description="HTH arsR-type" evidence="4">
    <location>
        <begin position="8"/>
        <end position="101"/>
    </location>
</feature>
<protein>
    <submittedName>
        <fullName evidence="5">Transcriptional regulator ArsR family</fullName>
    </submittedName>
</protein>
<evidence type="ECO:0000256" key="1">
    <source>
        <dbReference type="ARBA" id="ARBA00023015"/>
    </source>
</evidence>
<dbReference type="GO" id="GO:0003700">
    <property type="term" value="F:DNA-binding transcription factor activity"/>
    <property type="evidence" value="ECO:0007669"/>
    <property type="project" value="InterPro"/>
</dbReference>
<dbReference type="SMART" id="SM00418">
    <property type="entry name" value="HTH_ARSR"/>
    <property type="match status" value="1"/>
</dbReference>
<dbReference type="Gene3D" id="1.10.10.10">
    <property type="entry name" value="Winged helix-like DNA-binding domain superfamily/Winged helix DNA-binding domain"/>
    <property type="match status" value="1"/>
</dbReference>
<name>A0A9W5B741_9HYPH</name>
<organism evidence="5 6">
    <name type="scientific">Agrobacterium genomosp. 2 str. CFBP 5494</name>
    <dbReference type="NCBI Taxonomy" id="1183436"/>
    <lineage>
        <taxon>Bacteria</taxon>
        <taxon>Pseudomonadati</taxon>
        <taxon>Pseudomonadota</taxon>
        <taxon>Alphaproteobacteria</taxon>
        <taxon>Hyphomicrobiales</taxon>
        <taxon>Rhizobiaceae</taxon>
        <taxon>Rhizobium/Agrobacterium group</taxon>
        <taxon>Agrobacterium</taxon>
        <taxon>Agrobacterium tumefaciens complex</taxon>
    </lineage>
</organism>
<proteinExistence type="predicted"/>
<evidence type="ECO:0000313" key="5">
    <source>
        <dbReference type="EMBL" id="CUX02295.1"/>
    </source>
</evidence>
<dbReference type="RefSeq" id="WP_072495376.1">
    <property type="nucleotide sequence ID" value="NZ_LT009720.1"/>
</dbReference>
<evidence type="ECO:0000256" key="2">
    <source>
        <dbReference type="ARBA" id="ARBA00023125"/>
    </source>
</evidence>
<dbReference type="AlphaFoldDB" id="A0A9W5B741"/>
<dbReference type="NCBIfam" id="NF033788">
    <property type="entry name" value="HTH_metalloreg"/>
    <property type="match status" value="1"/>
</dbReference>
<dbReference type="PRINTS" id="PR00778">
    <property type="entry name" value="HTHARSR"/>
</dbReference>
<dbReference type="InterPro" id="IPR036388">
    <property type="entry name" value="WH-like_DNA-bd_sf"/>
</dbReference>
<dbReference type="PROSITE" id="PS50987">
    <property type="entry name" value="HTH_ARSR_2"/>
    <property type="match status" value="1"/>
</dbReference>
<dbReference type="Proteomes" id="UP000191933">
    <property type="component" value="Unassembled WGS sequence"/>
</dbReference>
<dbReference type="SUPFAM" id="SSF46785">
    <property type="entry name" value="Winged helix' DNA-binding domain"/>
    <property type="match status" value="1"/>
</dbReference>
<dbReference type="CDD" id="cd00090">
    <property type="entry name" value="HTH_ARSR"/>
    <property type="match status" value="1"/>
</dbReference>
<keyword evidence="1" id="KW-0805">Transcription regulation</keyword>
<reference evidence="5 6" key="1">
    <citation type="submission" date="2016-01" db="EMBL/GenBank/DDBJ databases">
        <authorList>
            <person name="Regsiter A."/>
            <person name="william w."/>
        </authorList>
    </citation>
    <scope>NUCLEOTIDE SEQUENCE [LARGE SCALE GENOMIC DNA]</scope>
    <source>
        <strain evidence="5 6">CFBP 5494</strain>
    </source>
</reference>
<gene>
    <name evidence="5" type="primary">nolR</name>
    <name evidence="5" type="ORF">AGR2A_pa40162</name>
</gene>
<keyword evidence="2" id="KW-0238">DNA-binding</keyword>
<dbReference type="InterPro" id="IPR051081">
    <property type="entry name" value="HTH_MetalResp_TranReg"/>
</dbReference>
<dbReference type="GO" id="GO:0003677">
    <property type="term" value="F:DNA binding"/>
    <property type="evidence" value="ECO:0007669"/>
    <property type="project" value="UniProtKB-KW"/>
</dbReference>
<evidence type="ECO:0000256" key="3">
    <source>
        <dbReference type="ARBA" id="ARBA00023163"/>
    </source>
</evidence>
<dbReference type="EMBL" id="FBVY01000042">
    <property type="protein sequence ID" value="CUX02295.1"/>
    <property type="molecule type" value="Genomic_DNA"/>
</dbReference>